<evidence type="ECO:0000313" key="2">
    <source>
        <dbReference type="Proteomes" id="UP001341840"/>
    </source>
</evidence>
<reference evidence="1 2" key="1">
    <citation type="journal article" date="2023" name="Plants (Basel)">
        <title>Bridging the Gap: Combining Genomics and Transcriptomics Approaches to Understand Stylosanthes scabra, an Orphan Legume from the Brazilian Caatinga.</title>
        <authorList>
            <person name="Ferreira-Neto J.R.C."/>
            <person name="da Silva M.D."/>
            <person name="Binneck E."/>
            <person name="de Melo N.F."/>
            <person name="da Silva R.H."/>
            <person name="de Melo A.L.T.M."/>
            <person name="Pandolfi V."/>
            <person name="Bustamante F.O."/>
            <person name="Brasileiro-Vidal A.C."/>
            <person name="Benko-Iseppon A.M."/>
        </authorList>
    </citation>
    <scope>NUCLEOTIDE SEQUENCE [LARGE SCALE GENOMIC DNA]</scope>
    <source>
        <tissue evidence="1">Leaves</tissue>
    </source>
</reference>
<dbReference type="Pfam" id="PF05542">
    <property type="entry name" value="DUF760"/>
    <property type="match status" value="1"/>
</dbReference>
<dbReference type="InterPro" id="IPR008479">
    <property type="entry name" value="DUF760"/>
</dbReference>
<sequence>MENCVCNRLHRTILTLPSPLSSSASVFSSSSVRFFANTAATRPLVGVSLGGGGGGGGGGPLGLRRRRLVVRAGAGATPCEFSSLNSPLEPRSTVGKFLSGVLQNHRQLFHVAVGEELKLLVDDRDAALARMVLGSGSDEALLHRRIAQLKENQCQIAVEDIMYLLIFYKFSEIRVPLVPKLSSCLYNGRLEILPSKDWELESIHSLEVLDMIKEHITTVTGLRANSSVTECWATTKVRKFLLARVYVASILYGYFLKSVSLRYHLERNLSLANPELRLGLTTTLPFIDMFPNGFKDTIFGSLSSLQSIGQGITKEEEEDIEDLNLKRLVLEAVAFGSFLWETEDYIDNIYKLMDD</sequence>
<accession>A0ABU6UTG5</accession>
<comment type="caution">
    <text evidence="1">The sequence shown here is derived from an EMBL/GenBank/DDBJ whole genome shotgun (WGS) entry which is preliminary data.</text>
</comment>
<dbReference type="EMBL" id="JASCZI010122051">
    <property type="protein sequence ID" value="MED6163595.1"/>
    <property type="molecule type" value="Genomic_DNA"/>
</dbReference>
<protein>
    <submittedName>
        <fullName evidence="1">Uncharacterized protein</fullName>
    </submittedName>
</protein>
<proteinExistence type="predicted"/>
<organism evidence="1 2">
    <name type="scientific">Stylosanthes scabra</name>
    <dbReference type="NCBI Taxonomy" id="79078"/>
    <lineage>
        <taxon>Eukaryota</taxon>
        <taxon>Viridiplantae</taxon>
        <taxon>Streptophyta</taxon>
        <taxon>Embryophyta</taxon>
        <taxon>Tracheophyta</taxon>
        <taxon>Spermatophyta</taxon>
        <taxon>Magnoliopsida</taxon>
        <taxon>eudicotyledons</taxon>
        <taxon>Gunneridae</taxon>
        <taxon>Pentapetalae</taxon>
        <taxon>rosids</taxon>
        <taxon>fabids</taxon>
        <taxon>Fabales</taxon>
        <taxon>Fabaceae</taxon>
        <taxon>Papilionoideae</taxon>
        <taxon>50 kb inversion clade</taxon>
        <taxon>dalbergioids sensu lato</taxon>
        <taxon>Dalbergieae</taxon>
        <taxon>Pterocarpus clade</taxon>
        <taxon>Stylosanthes</taxon>
    </lineage>
</organism>
<name>A0ABU6UTG5_9FABA</name>
<dbReference type="Proteomes" id="UP001341840">
    <property type="component" value="Unassembled WGS sequence"/>
</dbReference>
<dbReference type="PANTHER" id="PTHR31808:SF9">
    <property type="entry name" value="F21O3.2 PROTEIN"/>
    <property type="match status" value="1"/>
</dbReference>
<gene>
    <name evidence="1" type="ORF">PIB30_081507</name>
</gene>
<keyword evidence="2" id="KW-1185">Reference proteome</keyword>
<dbReference type="InterPro" id="IPR038925">
    <property type="entry name" value="At3g17800-like"/>
</dbReference>
<evidence type="ECO:0000313" key="1">
    <source>
        <dbReference type="EMBL" id="MED6163595.1"/>
    </source>
</evidence>
<dbReference type="PANTHER" id="PTHR31808">
    <property type="entry name" value="EXPRESSED PROTEIN"/>
    <property type="match status" value="1"/>
</dbReference>